<evidence type="ECO:0000313" key="2">
    <source>
        <dbReference type="EMBL" id="KAF6485244.1"/>
    </source>
</evidence>
<protein>
    <submittedName>
        <fullName evidence="2">Uncharacterized protein</fullName>
    </submittedName>
</protein>
<reference evidence="2 3" key="1">
    <citation type="journal article" date="2020" name="Nature">
        <title>Six reference-quality genomes reveal evolution of bat adaptations.</title>
        <authorList>
            <person name="Jebb D."/>
            <person name="Huang Z."/>
            <person name="Pippel M."/>
            <person name="Hughes G.M."/>
            <person name="Lavrichenko K."/>
            <person name="Devanna P."/>
            <person name="Winkler S."/>
            <person name="Jermiin L.S."/>
            <person name="Skirmuntt E.C."/>
            <person name="Katzourakis A."/>
            <person name="Burkitt-Gray L."/>
            <person name="Ray D.A."/>
            <person name="Sullivan K.A.M."/>
            <person name="Roscito J.G."/>
            <person name="Kirilenko B.M."/>
            <person name="Davalos L.M."/>
            <person name="Corthals A.P."/>
            <person name="Power M.L."/>
            <person name="Jones G."/>
            <person name="Ransome R.D."/>
            <person name="Dechmann D.K.N."/>
            <person name="Locatelli A.G."/>
            <person name="Puechmaille S.J."/>
            <person name="Fedrigo O."/>
            <person name="Jarvis E.D."/>
            <person name="Hiller M."/>
            <person name="Vernes S.C."/>
            <person name="Myers E.W."/>
            <person name="Teeling E.C."/>
        </authorList>
    </citation>
    <scope>NUCLEOTIDE SEQUENCE [LARGE SCALE GENOMIC DNA]</scope>
    <source>
        <strain evidence="2">MRouAeg1</strain>
        <tissue evidence="2">Muscle</tissue>
    </source>
</reference>
<feature type="compositionally biased region" description="Low complexity" evidence="1">
    <location>
        <begin position="161"/>
        <end position="175"/>
    </location>
</feature>
<keyword evidence="3" id="KW-1185">Reference proteome</keyword>
<proteinExistence type="predicted"/>
<feature type="compositionally biased region" description="Polar residues" evidence="1">
    <location>
        <begin position="1"/>
        <end position="18"/>
    </location>
</feature>
<evidence type="ECO:0000313" key="3">
    <source>
        <dbReference type="Proteomes" id="UP000593571"/>
    </source>
</evidence>
<gene>
    <name evidence="2" type="ORF">HJG63_010498</name>
</gene>
<organism evidence="2 3">
    <name type="scientific">Rousettus aegyptiacus</name>
    <name type="common">Egyptian fruit bat</name>
    <name type="synonym">Pteropus aegyptiacus</name>
    <dbReference type="NCBI Taxonomy" id="9407"/>
    <lineage>
        <taxon>Eukaryota</taxon>
        <taxon>Metazoa</taxon>
        <taxon>Chordata</taxon>
        <taxon>Craniata</taxon>
        <taxon>Vertebrata</taxon>
        <taxon>Euteleostomi</taxon>
        <taxon>Mammalia</taxon>
        <taxon>Eutheria</taxon>
        <taxon>Laurasiatheria</taxon>
        <taxon>Chiroptera</taxon>
        <taxon>Yinpterochiroptera</taxon>
        <taxon>Pteropodoidea</taxon>
        <taxon>Pteropodidae</taxon>
        <taxon>Rousettinae</taxon>
        <taxon>Rousettus</taxon>
    </lineage>
</organism>
<accession>A0A7J8IL00</accession>
<dbReference type="AlphaFoldDB" id="A0A7J8IL00"/>
<dbReference type="EMBL" id="JACASE010000003">
    <property type="protein sequence ID" value="KAF6485244.1"/>
    <property type="molecule type" value="Genomic_DNA"/>
</dbReference>
<feature type="region of interest" description="Disordered" evidence="1">
    <location>
        <begin position="1"/>
        <end position="79"/>
    </location>
</feature>
<dbReference type="Proteomes" id="UP000593571">
    <property type="component" value="Unassembled WGS sequence"/>
</dbReference>
<evidence type="ECO:0000256" key="1">
    <source>
        <dbReference type="SAM" id="MobiDB-lite"/>
    </source>
</evidence>
<sequence>MSSRTSPAARRAQSSKSGRNPRGPPVGAGAQDGSWGARDSSSAPQDVGPQPARNRPLSICKWSRRMPTQKPRGRPGGQALQALHRMERSILITEGFTGRQTEHRLRTVVGAKMGPRPVCGPLRPLCARPSPPGLGSARGPVSVPVLRCTRSWSRRGGGAGADPPRSPRGSLSLPSDLVQGACPEQPVGPGWGDVKGPPCPLPDPVSSSKGQRRTVVNPARAGGPGTCSPARKSTTAPPNADELSRPTSWPTQGLALGISKRTRHFLLAPARGVSVCVLGPSHRCC</sequence>
<comment type="caution">
    <text evidence="2">The sequence shown here is derived from an EMBL/GenBank/DDBJ whole genome shotgun (WGS) entry which is preliminary data.</text>
</comment>
<name>A0A7J8IL00_ROUAE</name>
<feature type="region of interest" description="Disordered" evidence="1">
    <location>
        <begin position="152"/>
        <end position="248"/>
    </location>
</feature>